<dbReference type="Pfam" id="PF03814">
    <property type="entry name" value="KdpA"/>
    <property type="match status" value="1"/>
</dbReference>
<feature type="transmembrane region" description="Helical" evidence="9">
    <location>
        <begin position="60"/>
        <end position="81"/>
    </location>
</feature>
<feature type="transmembrane region" description="Helical" evidence="9">
    <location>
        <begin position="6"/>
        <end position="23"/>
    </location>
</feature>
<evidence type="ECO:0000256" key="8">
    <source>
        <dbReference type="ARBA" id="ARBA00023136"/>
    </source>
</evidence>
<dbReference type="PANTHER" id="PTHR30607:SF2">
    <property type="entry name" value="POTASSIUM-TRANSPORTING ATPASE POTASSIUM-BINDING SUBUNIT"/>
    <property type="match status" value="1"/>
</dbReference>
<evidence type="ECO:0000313" key="10">
    <source>
        <dbReference type="EMBL" id="EAL5700088.1"/>
    </source>
</evidence>
<organism evidence="10">
    <name type="scientific">Campylobacter jejuni</name>
    <dbReference type="NCBI Taxonomy" id="197"/>
    <lineage>
        <taxon>Bacteria</taxon>
        <taxon>Pseudomonadati</taxon>
        <taxon>Campylobacterota</taxon>
        <taxon>Epsilonproteobacteria</taxon>
        <taxon>Campylobacterales</taxon>
        <taxon>Campylobacteraceae</taxon>
        <taxon>Campylobacter</taxon>
    </lineage>
</organism>
<dbReference type="GO" id="GO:0008556">
    <property type="term" value="F:P-type potassium transmembrane transporter activity"/>
    <property type="evidence" value="ECO:0007669"/>
    <property type="project" value="InterPro"/>
</dbReference>
<evidence type="ECO:0000256" key="3">
    <source>
        <dbReference type="ARBA" id="ARBA00022538"/>
    </source>
</evidence>
<evidence type="ECO:0000256" key="9">
    <source>
        <dbReference type="SAM" id="Phobius"/>
    </source>
</evidence>
<evidence type="ECO:0000256" key="7">
    <source>
        <dbReference type="ARBA" id="ARBA00023065"/>
    </source>
</evidence>
<dbReference type="AlphaFoldDB" id="A0A5T1SZR5"/>
<dbReference type="InterPro" id="IPR004623">
    <property type="entry name" value="KdpA"/>
</dbReference>
<evidence type="ECO:0000256" key="5">
    <source>
        <dbReference type="ARBA" id="ARBA00022958"/>
    </source>
</evidence>
<evidence type="ECO:0000256" key="6">
    <source>
        <dbReference type="ARBA" id="ARBA00022989"/>
    </source>
</evidence>
<name>A0A5T1SZR5_CAMJU</name>
<gene>
    <name evidence="10" type="ORF">DR713_07445</name>
</gene>
<dbReference type="EMBL" id="AACPJH010000029">
    <property type="protein sequence ID" value="EAL5700088.1"/>
    <property type="molecule type" value="Genomic_DNA"/>
</dbReference>
<dbReference type="PANTHER" id="PTHR30607">
    <property type="entry name" value="POTASSIUM-TRANSPORTING ATPASE A CHAIN"/>
    <property type="match status" value="1"/>
</dbReference>
<dbReference type="GO" id="GO:0005886">
    <property type="term" value="C:plasma membrane"/>
    <property type="evidence" value="ECO:0007669"/>
    <property type="project" value="TreeGrafter"/>
</dbReference>
<keyword evidence="7" id="KW-0406">Ion transport</keyword>
<evidence type="ECO:0000256" key="4">
    <source>
        <dbReference type="ARBA" id="ARBA00022692"/>
    </source>
</evidence>
<evidence type="ECO:0000256" key="1">
    <source>
        <dbReference type="ARBA" id="ARBA00022448"/>
    </source>
</evidence>
<sequence length="105" mass="12414">MLEILITLIIAFILALIFGNYLYKIASCNKTIFDFIFNPIDNLIYKICAIDRKNMTWQKYSLHLIAFNALVAIFSFVIFYLQDKLFLNPNSINSYERGFEFKYCN</sequence>
<keyword evidence="1" id="KW-0813">Transport</keyword>
<accession>A0A5T1SZR5</accession>
<keyword evidence="2" id="KW-1003">Cell membrane</keyword>
<keyword evidence="6 9" id="KW-1133">Transmembrane helix</keyword>
<keyword evidence="8 9" id="KW-0472">Membrane</keyword>
<keyword evidence="4 9" id="KW-0812">Transmembrane</keyword>
<evidence type="ECO:0000256" key="2">
    <source>
        <dbReference type="ARBA" id="ARBA00022475"/>
    </source>
</evidence>
<keyword evidence="5" id="KW-0630">Potassium</keyword>
<protein>
    <submittedName>
        <fullName evidence="10">ATPase</fullName>
    </submittedName>
</protein>
<proteinExistence type="predicted"/>
<reference evidence="10" key="1">
    <citation type="submission" date="2018-07" db="EMBL/GenBank/DDBJ databases">
        <authorList>
            <consortium name="PulseNet: The National Subtyping Network for Foodborne Disease Surveillance"/>
            <person name="Tarr C.L."/>
            <person name="Trees E."/>
            <person name="Katz L.S."/>
            <person name="Carleton-Romer H.A."/>
            <person name="Stroika S."/>
            <person name="Kucerova Z."/>
            <person name="Roache K.F."/>
            <person name="Sabol A.L."/>
            <person name="Besser J."/>
            <person name="Gerner-Smidt P."/>
        </authorList>
    </citation>
    <scope>NUCLEOTIDE SEQUENCE</scope>
    <source>
        <strain evidence="10">PNUSAC005012</strain>
    </source>
</reference>
<comment type="caution">
    <text evidence="10">The sequence shown here is derived from an EMBL/GenBank/DDBJ whole genome shotgun (WGS) entry which is preliminary data.</text>
</comment>
<keyword evidence="3" id="KW-0633">Potassium transport</keyword>